<dbReference type="WBParaSite" id="TTAC_0000550001-mRNA-1">
    <property type="protein sequence ID" value="TTAC_0000550001-mRNA-1"/>
    <property type="gene ID" value="TTAC_0000550001"/>
</dbReference>
<name>A0A0R3WXL0_HYDTA</name>
<protein>
    <submittedName>
        <fullName evidence="2 4">Uncharacterized protein</fullName>
    </submittedName>
</protein>
<sequence>MDLSAGDTQNLTKPNLIDMDFLKLFNDEVEVLSGLANLEMDLLKGNTAAVGREDLICLLMQESHRLAEEQQRARGNCTQIRNERSSLTSLDGLKIVTKLLLRLHSGGDSASDSRQRRRKAESSTDSGLDEDVNASVTTVVESRVSSTLEEKNECVSGTILGLNEEEGKEAILRGFLDDVEKFDGVCTQNCAEICLKS</sequence>
<gene>
    <name evidence="2" type="ORF">TTAC_LOCUS5483</name>
</gene>
<dbReference type="AlphaFoldDB" id="A0A0R3WXL0"/>
<proteinExistence type="predicted"/>
<dbReference type="EMBL" id="UYWX01007700">
    <property type="protein sequence ID" value="VDM27072.1"/>
    <property type="molecule type" value="Genomic_DNA"/>
</dbReference>
<keyword evidence="3" id="KW-1185">Reference proteome</keyword>
<reference evidence="2 3" key="2">
    <citation type="submission" date="2018-11" db="EMBL/GenBank/DDBJ databases">
        <authorList>
            <consortium name="Pathogen Informatics"/>
        </authorList>
    </citation>
    <scope>NUCLEOTIDE SEQUENCE [LARGE SCALE GENOMIC DNA]</scope>
</reference>
<evidence type="ECO:0000313" key="4">
    <source>
        <dbReference type="WBParaSite" id="TTAC_0000550001-mRNA-1"/>
    </source>
</evidence>
<evidence type="ECO:0000313" key="2">
    <source>
        <dbReference type="EMBL" id="VDM27072.1"/>
    </source>
</evidence>
<evidence type="ECO:0000256" key="1">
    <source>
        <dbReference type="SAM" id="MobiDB-lite"/>
    </source>
</evidence>
<organism evidence="4">
    <name type="scientific">Hydatigena taeniaeformis</name>
    <name type="common">Feline tapeworm</name>
    <name type="synonym">Taenia taeniaeformis</name>
    <dbReference type="NCBI Taxonomy" id="6205"/>
    <lineage>
        <taxon>Eukaryota</taxon>
        <taxon>Metazoa</taxon>
        <taxon>Spiralia</taxon>
        <taxon>Lophotrochozoa</taxon>
        <taxon>Platyhelminthes</taxon>
        <taxon>Cestoda</taxon>
        <taxon>Eucestoda</taxon>
        <taxon>Cyclophyllidea</taxon>
        <taxon>Taeniidae</taxon>
        <taxon>Hydatigera</taxon>
    </lineage>
</organism>
<reference evidence="4" key="1">
    <citation type="submission" date="2017-02" db="UniProtKB">
        <authorList>
            <consortium name="WormBaseParasite"/>
        </authorList>
    </citation>
    <scope>IDENTIFICATION</scope>
</reference>
<evidence type="ECO:0000313" key="3">
    <source>
        <dbReference type="Proteomes" id="UP000274429"/>
    </source>
</evidence>
<dbReference type="Proteomes" id="UP000274429">
    <property type="component" value="Unassembled WGS sequence"/>
</dbReference>
<accession>A0A0R3WXL0</accession>
<feature type="region of interest" description="Disordered" evidence="1">
    <location>
        <begin position="106"/>
        <end position="132"/>
    </location>
</feature>